<dbReference type="Gene3D" id="2.130.10.10">
    <property type="entry name" value="YVTN repeat-like/Quinoprotein amine dehydrogenase"/>
    <property type="match status" value="2"/>
</dbReference>
<dbReference type="AlphaFoldDB" id="A0A062V8F7"/>
<keyword evidence="1" id="KW-0732">Signal</keyword>
<feature type="transmembrane region" description="Helical" evidence="2">
    <location>
        <begin position="12"/>
        <end position="33"/>
    </location>
</feature>
<keyword evidence="2" id="KW-1133">Transmembrane helix</keyword>
<comment type="caution">
    <text evidence="4">The sequence shown here is derived from an EMBL/GenBank/DDBJ whole genome shotgun (WGS) entry which is preliminary data.</text>
</comment>
<evidence type="ECO:0000256" key="2">
    <source>
        <dbReference type="SAM" id="Phobius"/>
    </source>
</evidence>
<organism evidence="4 5">
    <name type="scientific">Candidatus Methanoperedens nitratireducens</name>
    <dbReference type="NCBI Taxonomy" id="1392998"/>
    <lineage>
        <taxon>Archaea</taxon>
        <taxon>Methanobacteriati</taxon>
        <taxon>Methanobacteriota</taxon>
        <taxon>Stenosarchaea group</taxon>
        <taxon>Methanomicrobia</taxon>
        <taxon>Methanosarcinales</taxon>
        <taxon>ANME-2 cluster</taxon>
        <taxon>Candidatus Methanoperedentaceae</taxon>
        <taxon>Candidatus Methanoperedens</taxon>
    </lineage>
</organism>
<dbReference type="Proteomes" id="UP000027153">
    <property type="component" value="Unassembled WGS sequence"/>
</dbReference>
<dbReference type="InterPro" id="IPR048433">
    <property type="entry name" value="YNCE-like_beta-prop"/>
</dbReference>
<evidence type="ECO:0000313" key="5">
    <source>
        <dbReference type="Proteomes" id="UP000027153"/>
    </source>
</evidence>
<reference evidence="4 5" key="1">
    <citation type="journal article" date="2013" name="Nature">
        <title>Anaerobic oxidation of methane coupled to nitrate reduction in a novel archaeal lineage.</title>
        <authorList>
            <person name="Haroon M.F."/>
            <person name="Hu S."/>
            <person name="Shi Y."/>
            <person name="Imelfort M."/>
            <person name="Keller J."/>
            <person name="Hugenholtz P."/>
            <person name="Yuan Z."/>
            <person name="Tyson G.W."/>
        </authorList>
    </citation>
    <scope>NUCLEOTIDE SEQUENCE [LARGE SCALE GENOMIC DNA]</scope>
    <source>
        <strain evidence="4 5">ANME-2d</strain>
    </source>
</reference>
<dbReference type="SUPFAM" id="SSF51004">
    <property type="entry name" value="C-terminal (heme d1) domain of cytochrome cd1-nitrite reductase"/>
    <property type="match status" value="1"/>
</dbReference>
<accession>A0A062V8F7</accession>
<proteinExistence type="predicted"/>
<sequence>MVKNMVEYKQRIKIAIIISISILTAISALIFIISGEESRDGIAIEFTTRVLDNNNSALEENHQNNLSAGKEALLIFRLKNNKTGEPISGLTPEISFYVPGEDDDSEHRHLDDCDRELNLAKLQLFVLNSERGTIEVLDTFGSHDSRPRPIQNMGLMTSKLIALRGSPGQKIGDMVAGRYGDFLYATVPNENQVAVVNTISHEVIKYIDVDAMPGLMFLQPRSRYLWVSNEGGSSVSIIDTENNTLVKTIATGKGYHEIAFSQENAYVTNNQSDTVSVIRLNDLTKTGYTRVDGEPYGIDYSNASNEVYVTNRHSGTVTVIDPKTHNIKKLIQLSPGIETIRFSPDGRRGVVLNRYEDSAYIIDAETGSLIKTVKTGEAPDSVVFMEEYALIRNTYSNDVTYISMIDPEISNNELVGGQPPFYGKKHSIITNPYGDEAVITSPGDNRIYFMHKMYGQPMVMTSAAVDYGSDTAAIVENKIHETVPGTYQQYIKLDRDGAYDIVFRTQRINATFRIDVLPDQMTGLKTTALFNRTFIPGSTSVLQYRIADRRTGLPEENLTDLIFIIIKPSTGKGTWTKRFSSKYIGSGIYEAEVTLPEEGIYMVTLASGALGNRGYDTAYDYITVRNTTI</sequence>
<protein>
    <recommendedName>
        <fullName evidence="3">YNCE-like beta-propeller domain-containing protein</fullName>
    </recommendedName>
</protein>
<keyword evidence="2" id="KW-0472">Membrane</keyword>
<name>A0A062V8F7_9EURY</name>
<gene>
    <name evidence="4" type="ORF">ANME2D_00648</name>
</gene>
<dbReference type="InterPro" id="IPR011048">
    <property type="entry name" value="Haem_d1_sf"/>
</dbReference>
<dbReference type="InterPro" id="IPR015943">
    <property type="entry name" value="WD40/YVTN_repeat-like_dom_sf"/>
</dbReference>
<dbReference type="EMBL" id="JMIY01000001">
    <property type="protein sequence ID" value="KCZ73577.1"/>
    <property type="molecule type" value="Genomic_DNA"/>
</dbReference>
<evidence type="ECO:0000256" key="1">
    <source>
        <dbReference type="ARBA" id="ARBA00022729"/>
    </source>
</evidence>
<feature type="domain" description="YNCE-like beta-propeller" evidence="3">
    <location>
        <begin position="264"/>
        <end position="394"/>
    </location>
</feature>
<dbReference type="InterPro" id="IPR051200">
    <property type="entry name" value="Host-pathogen_enzymatic-act"/>
</dbReference>
<evidence type="ECO:0000313" key="4">
    <source>
        <dbReference type="EMBL" id="KCZ73577.1"/>
    </source>
</evidence>
<dbReference type="PANTHER" id="PTHR47197:SF3">
    <property type="entry name" value="DIHYDRO-HEME D1 DEHYDROGENASE"/>
    <property type="match status" value="1"/>
</dbReference>
<dbReference type="Pfam" id="PF21783">
    <property type="entry name" value="YNCE"/>
    <property type="match status" value="1"/>
</dbReference>
<keyword evidence="5" id="KW-1185">Reference proteome</keyword>
<evidence type="ECO:0000259" key="3">
    <source>
        <dbReference type="Pfam" id="PF21783"/>
    </source>
</evidence>
<keyword evidence="2" id="KW-0812">Transmembrane</keyword>
<dbReference type="PANTHER" id="PTHR47197">
    <property type="entry name" value="PROTEIN NIRF"/>
    <property type="match status" value="1"/>
</dbReference>